<reference evidence="2" key="2">
    <citation type="submission" date="2018-05" db="EMBL/GenBank/DDBJ databases">
        <title>OpunRS2 (Oryza punctata Reference Sequence Version 2).</title>
        <authorList>
            <person name="Zhang J."/>
            <person name="Kudrna D."/>
            <person name="Lee S."/>
            <person name="Talag J."/>
            <person name="Welchert J."/>
            <person name="Wing R.A."/>
        </authorList>
    </citation>
    <scope>NUCLEOTIDE SEQUENCE [LARGE SCALE GENOMIC DNA]</scope>
</reference>
<evidence type="ECO:0000313" key="2">
    <source>
        <dbReference type="EnsemblPlants" id="OPUNC07G10940.1"/>
    </source>
</evidence>
<dbReference type="EnsemblPlants" id="OPUNC07G10940.1">
    <property type="protein sequence ID" value="OPUNC07G10940.1"/>
    <property type="gene ID" value="OPUNC07G10940"/>
</dbReference>
<protein>
    <submittedName>
        <fullName evidence="2">Uncharacterized protein</fullName>
    </submittedName>
</protein>
<organism evidence="2">
    <name type="scientific">Oryza punctata</name>
    <name type="common">Red rice</name>
    <dbReference type="NCBI Taxonomy" id="4537"/>
    <lineage>
        <taxon>Eukaryota</taxon>
        <taxon>Viridiplantae</taxon>
        <taxon>Streptophyta</taxon>
        <taxon>Embryophyta</taxon>
        <taxon>Tracheophyta</taxon>
        <taxon>Spermatophyta</taxon>
        <taxon>Magnoliopsida</taxon>
        <taxon>Liliopsida</taxon>
        <taxon>Poales</taxon>
        <taxon>Poaceae</taxon>
        <taxon>BOP clade</taxon>
        <taxon>Oryzoideae</taxon>
        <taxon>Oryzeae</taxon>
        <taxon>Oryzinae</taxon>
        <taxon>Oryza</taxon>
    </lineage>
</organism>
<dbReference type="Gramene" id="OPUNC07G10940.1">
    <property type="protein sequence ID" value="OPUNC07G10940.1"/>
    <property type="gene ID" value="OPUNC07G10940"/>
</dbReference>
<proteinExistence type="predicted"/>
<reference evidence="2" key="1">
    <citation type="submission" date="2015-04" db="UniProtKB">
        <authorList>
            <consortium name="EnsemblPlants"/>
        </authorList>
    </citation>
    <scope>IDENTIFICATION</scope>
</reference>
<name>A0A0E0LJV7_ORYPU</name>
<dbReference type="Proteomes" id="UP000026962">
    <property type="component" value="Chromosome 7"/>
</dbReference>
<sequence>MGNGKYSSGPLDLDLPLGAEDDTDGIDDAAVHNLDGSADGNGNATLYNHMKRHTHEQSSNWKAARKFPLRRHYNIFTCASRILRLADELQHATTVLNKVVQDADAQEPGLPLVFPLVVALPIPHHGSMLVYYPTSLVIDNPTPLQLENPISP</sequence>
<feature type="region of interest" description="Disordered" evidence="1">
    <location>
        <begin position="1"/>
        <end position="24"/>
    </location>
</feature>
<accession>A0A0E0LJV7</accession>
<dbReference type="HOGENOM" id="CLU_1725267_0_0_1"/>
<keyword evidence="3" id="KW-1185">Reference proteome</keyword>
<dbReference type="AlphaFoldDB" id="A0A0E0LJV7"/>
<evidence type="ECO:0000256" key="1">
    <source>
        <dbReference type="SAM" id="MobiDB-lite"/>
    </source>
</evidence>
<evidence type="ECO:0000313" key="3">
    <source>
        <dbReference type="Proteomes" id="UP000026962"/>
    </source>
</evidence>